<feature type="transmembrane region" description="Helical" evidence="8">
    <location>
        <begin position="249"/>
        <end position="271"/>
    </location>
</feature>
<feature type="compositionally biased region" description="Basic and acidic residues" evidence="7">
    <location>
        <begin position="199"/>
        <end position="219"/>
    </location>
</feature>
<dbReference type="PANTHER" id="PTHR22950">
    <property type="entry name" value="AMINO ACID TRANSPORTER"/>
    <property type="match status" value="1"/>
</dbReference>
<accession>K0RSQ9</accession>
<dbReference type="Pfam" id="PF01490">
    <property type="entry name" value="Aa_trans"/>
    <property type="match status" value="1"/>
</dbReference>
<feature type="region of interest" description="Disordered" evidence="7">
    <location>
        <begin position="168"/>
        <end position="219"/>
    </location>
</feature>
<name>K0RSQ9_THAOC</name>
<evidence type="ECO:0000256" key="8">
    <source>
        <dbReference type="SAM" id="Phobius"/>
    </source>
</evidence>
<dbReference type="GO" id="GO:0015179">
    <property type="term" value="F:L-amino acid transmembrane transporter activity"/>
    <property type="evidence" value="ECO:0007669"/>
    <property type="project" value="TreeGrafter"/>
</dbReference>
<evidence type="ECO:0000256" key="7">
    <source>
        <dbReference type="SAM" id="MobiDB-lite"/>
    </source>
</evidence>
<dbReference type="eggNOG" id="KOG1303">
    <property type="taxonomic scope" value="Eukaryota"/>
</dbReference>
<evidence type="ECO:0000259" key="9">
    <source>
        <dbReference type="Pfam" id="PF01490"/>
    </source>
</evidence>
<feature type="region of interest" description="Disordered" evidence="7">
    <location>
        <begin position="1"/>
        <end position="52"/>
    </location>
</feature>
<feature type="domain" description="Amino acid transporter transmembrane" evidence="9">
    <location>
        <begin position="225"/>
        <end position="628"/>
    </location>
</feature>
<evidence type="ECO:0000256" key="6">
    <source>
        <dbReference type="ARBA" id="ARBA00023136"/>
    </source>
</evidence>
<feature type="compositionally biased region" description="Low complexity" evidence="7">
    <location>
        <begin position="16"/>
        <end position="42"/>
    </location>
</feature>
<feature type="transmembrane region" description="Helical" evidence="8">
    <location>
        <begin position="355"/>
        <end position="373"/>
    </location>
</feature>
<feature type="transmembrane region" description="Helical" evidence="8">
    <location>
        <begin position="576"/>
        <end position="599"/>
    </location>
</feature>
<feature type="transmembrane region" description="Helical" evidence="8">
    <location>
        <begin position="320"/>
        <end position="343"/>
    </location>
</feature>
<dbReference type="OrthoDB" id="655540at2759"/>
<dbReference type="PANTHER" id="PTHR22950:SF692">
    <property type="entry name" value="TRANSMEMBRANE AMINO ACID TRANSPORTER FAMILY PROTEIN"/>
    <property type="match status" value="1"/>
</dbReference>
<evidence type="ECO:0000256" key="3">
    <source>
        <dbReference type="ARBA" id="ARBA00022692"/>
    </source>
</evidence>
<dbReference type="OMA" id="AICYTVC"/>
<dbReference type="AlphaFoldDB" id="K0RSQ9"/>
<dbReference type="Proteomes" id="UP000266841">
    <property type="component" value="Unassembled WGS sequence"/>
</dbReference>
<dbReference type="EMBL" id="AGNL01034105">
    <property type="protein sequence ID" value="EJK55399.1"/>
    <property type="molecule type" value="Genomic_DNA"/>
</dbReference>
<evidence type="ECO:0000313" key="10">
    <source>
        <dbReference type="EMBL" id="EJK55399.1"/>
    </source>
</evidence>
<keyword evidence="3 8" id="KW-0812">Transmembrane</keyword>
<feature type="transmembrane region" description="Helical" evidence="8">
    <location>
        <begin position="464"/>
        <end position="482"/>
    </location>
</feature>
<keyword evidence="6 8" id="KW-0472">Membrane</keyword>
<evidence type="ECO:0000256" key="4">
    <source>
        <dbReference type="ARBA" id="ARBA00022970"/>
    </source>
</evidence>
<dbReference type="InterPro" id="IPR013057">
    <property type="entry name" value="AA_transpt_TM"/>
</dbReference>
<keyword evidence="11" id="KW-1185">Reference proteome</keyword>
<comment type="subcellular location">
    <subcellularLocation>
        <location evidence="1">Membrane</location>
        <topology evidence="1">Multi-pass membrane protein</topology>
    </subcellularLocation>
</comment>
<gene>
    <name evidence="10" type="ORF">THAOC_24869</name>
</gene>
<comment type="caution">
    <text evidence="10">The sequence shown here is derived from an EMBL/GenBank/DDBJ whole genome shotgun (WGS) entry which is preliminary data.</text>
</comment>
<feature type="transmembrane region" description="Helical" evidence="8">
    <location>
        <begin position="611"/>
        <end position="629"/>
    </location>
</feature>
<protein>
    <recommendedName>
        <fullName evidence="9">Amino acid transporter transmembrane domain-containing protein</fullName>
    </recommendedName>
</protein>
<proteinExistence type="predicted"/>
<evidence type="ECO:0000256" key="5">
    <source>
        <dbReference type="ARBA" id="ARBA00022989"/>
    </source>
</evidence>
<keyword evidence="5 8" id="KW-1133">Transmembrane helix</keyword>
<evidence type="ECO:0000313" key="11">
    <source>
        <dbReference type="Proteomes" id="UP000266841"/>
    </source>
</evidence>
<evidence type="ECO:0000256" key="2">
    <source>
        <dbReference type="ARBA" id="ARBA00022448"/>
    </source>
</evidence>
<feature type="transmembrane region" description="Helical" evidence="8">
    <location>
        <begin position="550"/>
        <end position="570"/>
    </location>
</feature>
<feature type="transmembrane region" description="Helical" evidence="8">
    <location>
        <begin position="502"/>
        <end position="529"/>
    </location>
</feature>
<keyword evidence="4" id="KW-0029">Amino-acid transport</keyword>
<evidence type="ECO:0000256" key="1">
    <source>
        <dbReference type="ARBA" id="ARBA00004141"/>
    </source>
</evidence>
<sequence length="631" mass="68747">MSEDLEANESTLLVESSNAAAGASPASLDSGAETSTTTSSSSLDDIKDELNKPWPATFDRGIQILAGPILDEKDIDKYTKSPGVRARYKSTNFRRGYGTPEPPPPSAMHTPGTPAWLKKGLVRMKSLDYTFSEDNLAIPTPKANRPLIGRHQQRSDAQTYRRKILEGKIGGSGGHLSRHSSFKAGSDIDADVTKSPGFGREKQMDKQRKKERKIEEKQLEKVDQKSTTLESTFNMANILMGVGMLGLPYVFHSAGWIGGTCVTIGFCMITWRTSYYLGRELNGDPRPVHLFDDDSELVRMRKPLTSFPSIAREAFGDNGCYALSSVLYFELFSCLSIFFVSLGDHLHALFPDVSQSKHMTIVAFFLVVPSGLLRTPKLLSYLSAVGTFATVAVVLSVVLSALALIIKVGGEVDNGREYQLYSSDGLPLALGIVAYCFSGHAIVPSIHQSMKRPQEFERMIDATYGVVLLSCILVAVSGYYMFGDDVEDQITISLEQQSENSGLLMSGLTWLMILTAISKFTLTMFPLALGFEEILTGVLPSDLAMEVVDSVVKISLIFLSLAVAVFFPSFSFLCSLVGLICTMIVSVIFPALAHLRLFGEKLSLLEKAVDWALVTGGAFVAVVGTIATLKP</sequence>
<organism evidence="10 11">
    <name type="scientific">Thalassiosira oceanica</name>
    <name type="common">Marine diatom</name>
    <dbReference type="NCBI Taxonomy" id="159749"/>
    <lineage>
        <taxon>Eukaryota</taxon>
        <taxon>Sar</taxon>
        <taxon>Stramenopiles</taxon>
        <taxon>Ochrophyta</taxon>
        <taxon>Bacillariophyta</taxon>
        <taxon>Coscinodiscophyceae</taxon>
        <taxon>Thalassiosirophycidae</taxon>
        <taxon>Thalassiosirales</taxon>
        <taxon>Thalassiosiraceae</taxon>
        <taxon>Thalassiosira</taxon>
    </lineage>
</organism>
<feature type="transmembrane region" description="Helical" evidence="8">
    <location>
        <begin position="385"/>
        <end position="406"/>
    </location>
</feature>
<reference evidence="10 11" key="1">
    <citation type="journal article" date="2012" name="Genome Biol.">
        <title>Genome and low-iron response of an oceanic diatom adapted to chronic iron limitation.</title>
        <authorList>
            <person name="Lommer M."/>
            <person name="Specht M."/>
            <person name="Roy A.S."/>
            <person name="Kraemer L."/>
            <person name="Andreson R."/>
            <person name="Gutowska M.A."/>
            <person name="Wolf J."/>
            <person name="Bergner S.V."/>
            <person name="Schilhabel M.B."/>
            <person name="Klostermeier U.C."/>
            <person name="Beiko R.G."/>
            <person name="Rosenstiel P."/>
            <person name="Hippler M."/>
            <person name="Laroche J."/>
        </authorList>
    </citation>
    <scope>NUCLEOTIDE SEQUENCE [LARGE SCALE GENOMIC DNA]</scope>
    <source>
        <strain evidence="10 11">CCMP1005</strain>
    </source>
</reference>
<feature type="transmembrane region" description="Helical" evidence="8">
    <location>
        <begin position="426"/>
        <end position="443"/>
    </location>
</feature>
<keyword evidence="2" id="KW-0813">Transport</keyword>
<dbReference type="GO" id="GO:0005774">
    <property type="term" value="C:vacuolar membrane"/>
    <property type="evidence" value="ECO:0007669"/>
    <property type="project" value="TreeGrafter"/>
</dbReference>